<reference evidence="1" key="2">
    <citation type="journal article" date="2023" name="Science">
        <title>Genomic signatures of disease resistance in endangered staghorn corals.</title>
        <authorList>
            <person name="Vollmer S.V."/>
            <person name="Selwyn J.D."/>
            <person name="Despard B.A."/>
            <person name="Roesel C.L."/>
        </authorList>
    </citation>
    <scope>NUCLEOTIDE SEQUENCE</scope>
    <source>
        <strain evidence="1">K2</strain>
    </source>
</reference>
<evidence type="ECO:0000313" key="1">
    <source>
        <dbReference type="EMBL" id="KAK2566290.1"/>
    </source>
</evidence>
<proteinExistence type="predicted"/>
<name>A0AAD9QSG5_ACRCE</name>
<evidence type="ECO:0000313" key="2">
    <source>
        <dbReference type="Proteomes" id="UP001249851"/>
    </source>
</evidence>
<dbReference type="EMBL" id="JARQWQ010000017">
    <property type="protein sequence ID" value="KAK2566290.1"/>
    <property type="molecule type" value="Genomic_DNA"/>
</dbReference>
<reference evidence="1" key="1">
    <citation type="journal article" date="2023" name="G3 (Bethesda)">
        <title>Whole genome assembly and annotation of the endangered Caribbean coral Acropora cervicornis.</title>
        <authorList>
            <person name="Selwyn J.D."/>
            <person name="Vollmer S.V."/>
        </authorList>
    </citation>
    <scope>NUCLEOTIDE SEQUENCE</scope>
    <source>
        <strain evidence="1">K2</strain>
    </source>
</reference>
<sequence>MSIYQATPGQLSPGELLNQRHYRALLPVHQYLHPSLVISREAQIAQKHAQGEHYNQTARQFQDLQQFQSVRFQTFPSKTAL</sequence>
<gene>
    <name evidence="1" type="ORF">P5673_009778</name>
</gene>
<keyword evidence="2" id="KW-1185">Reference proteome</keyword>
<dbReference type="Proteomes" id="UP001249851">
    <property type="component" value="Unassembled WGS sequence"/>
</dbReference>
<comment type="caution">
    <text evidence="1">The sequence shown here is derived from an EMBL/GenBank/DDBJ whole genome shotgun (WGS) entry which is preliminary data.</text>
</comment>
<accession>A0AAD9QSG5</accession>
<protein>
    <submittedName>
        <fullName evidence="1">Uncharacterized protein</fullName>
    </submittedName>
</protein>
<organism evidence="1 2">
    <name type="scientific">Acropora cervicornis</name>
    <name type="common">Staghorn coral</name>
    <dbReference type="NCBI Taxonomy" id="6130"/>
    <lineage>
        <taxon>Eukaryota</taxon>
        <taxon>Metazoa</taxon>
        <taxon>Cnidaria</taxon>
        <taxon>Anthozoa</taxon>
        <taxon>Hexacorallia</taxon>
        <taxon>Scleractinia</taxon>
        <taxon>Astrocoeniina</taxon>
        <taxon>Acroporidae</taxon>
        <taxon>Acropora</taxon>
    </lineage>
</organism>
<dbReference type="AlphaFoldDB" id="A0AAD9QSG5"/>